<gene>
    <name evidence="11" type="ORF">POTOM_006408</name>
</gene>
<feature type="compositionally biased region" description="Basic residues" evidence="9">
    <location>
        <begin position="44"/>
        <end position="61"/>
    </location>
</feature>
<dbReference type="CDD" id="cd02440">
    <property type="entry name" value="AdoMet_MTases"/>
    <property type="match status" value="1"/>
</dbReference>
<proteinExistence type="inferred from homology"/>
<reference evidence="11" key="1">
    <citation type="journal article" date="2020" name="bioRxiv">
        <title>Hybrid origin of Populus tomentosa Carr. identified through genome sequencing and phylogenomic analysis.</title>
        <authorList>
            <person name="An X."/>
            <person name="Gao K."/>
            <person name="Chen Z."/>
            <person name="Li J."/>
            <person name="Yang X."/>
            <person name="Yang X."/>
            <person name="Zhou J."/>
            <person name="Guo T."/>
            <person name="Zhao T."/>
            <person name="Huang S."/>
            <person name="Miao D."/>
            <person name="Khan W.U."/>
            <person name="Rao P."/>
            <person name="Ye M."/>
            <person name="Lei B."/>
            <person name="Liao W."/>
            <person name="Wang J."/>
            <person name="Ji L."/>
            <person name="Li Y."/>
            <person name="Guo B."/>
            <person name="Mustafa N.S."/>
            <person name="Li S."/>
            <person name="Yun Q."/>
            <person name="Keller S.R."/>
            <person name="Mao J."/>
            <person name="Zhang R."/>
            <person name="Strauss S.H."/>
        </authorList>
    </citation>
    <scope>NUCLEOTIDE SEQUENCE</scope>
    <source>
        <strain evidence="11">GM15</strain>
        <tissue evidence="11">Leaf</tissue>
    </source>
</reference>
<dbReference type="GO" id="GO:0001510">
    <property type="term" value="P:RNA methylation"/>
    <property type="evidence" value="ECO:0007669"/>
    <property type="project" value="InterPro"/>
</dbReference>
<evidence type="ECO:0000256" key="2">
    <source>
        <dbReference type="ARBA" id="ARBA00022490"/>
    </source>
</evidence>
<evidence type="ECO:0000256" key="1">
    <source>
        <dbReference type="ARBA" id="ARBA00004496"/>
    </source>
</evidence>
<dbReference type="GO" id="GO:0005737">
    <property type="term" value="C:cytoplasm"/>
    <property type="evidence" value="ECO:0007669"/>
    <property type="project" value="UniProtKB-SubCell"/>
</dbReference>
<evidence type="ECO:0000259" key="10">
    <source>
        <dbReference type="PROSITE" id="PS51686"/>
    </source>
</evidence>
<keyword evidence="2" id="KW-0963">Cytoplasm</keyword>
<keyword evidence="4 8" id="KW-0489">Methyltransferase</keyword>
<keyword evidence="5 8" id="KW-0808">Transferase</keyword>
<feature type="binding site" evidence="8">
    <location>
        <position position="513"/>
    </location>
    <ligand>
        <name>S-adenosyl-L-methionine</name>
        <dbReference type="ChEBI" id="CHEBI:59789"/>
    </ligand>
</feature>
<dbReference type="GO" id="GO:0003723">
    <property type="term" value="F:RNA binding"/>
    <property type="evidence" value="ECO:0007669"/>
    <property type="project" value="UniProtKB-UniRule"/>
</dbReference>
<evidence type="ECO:0000256" key="3">
    <source>
        <dbReference type="ARBA" id="ARBA00022552"/>
    </source>
</evidence>
<dbReference type="AlphaFoldDB" id="A0A8X8AN52"/>
<dbReference type="PROSITE" id="PS51686">
    <property type="entry name" value="SAM_MT_RSMB_NOP"/>
    <property type="match status" value="1"/>
</dbReference>
<dbReference type="Pfam" id="PF01189">
    <property type="entry name" value="Methyltr_RsmB-F"/>
    <property type="match status" value="1"/>
</dbReference>
<dbReference type="InterPro" id="IPR001678">
    <property type="entry name" value="MeTrfase_RsmB-F_NOP2_dom"/>
</dbReference>
<dbReference type="OrthoDB" id="427002at2759"/>
<evidence type="ECO:0000256" key="5">
    <source>
        <dbReference type="ARBA" id="ARBA00022679"/>
    </source>
</evidence>
<protein>
    <recommendedName>
        <fullName evidence="10">SAM-dependent MTase RsmB/NOP-type domain-containing protein</fullName>
    </recommendedName>
</protein>
<dbReference type="FunFam" id="3.40.50.150:FF:000022">
    <property type="entry name" value="Ribosomal RNA small subunit methyltransferase B"/>
    <property type="match status" value="1"/>
</dbReference>
<feature type="binding site" evidence="8">
    <location>
        <position position="495"/>
    </location>
    <ligand>
        <name>S-adenosyl-L-methionine</name>
        <dbReference type="ChEBI" id="CHEBI:59789"/>
    </ligand>
</feature>
<evidence type="ECO:0000256" key="8">
    <source>
        <dbReference type="PROSITE-ProRule" id="PRU01023"/>
    </source>
</evidence>
<organism evidence="11 12">
    <name type="scientific">Populus tomentosa</name>
    <name type="common">Chinese white poplar</name>
    <dbReference type="NCBI Taxonomy" id="118781"/>
    <lineage>
        <taxon>Eukaryota</taxon>
        <taxon>Viridiplantae</taxon>
        <taxon>Streptophyta</taxon>
        <taxon>Embryophyta</taxon>
        <taxon>Tracheophyta</taxon>
        <taxon>Spermatophyta</taxon>
        <taxon>Magnoliopsida</taxon>
        <taxon>eudicotyledons</taxon>
        <taxon>Gunneridae</taxon>
        <taxon>Pentapetalae</taxon>
        <taxon>rosids</taxon>
        <taxon>fabids</taxon>
        <taxon>Malpighiales</taxon>
        <taxon>Salicaceae</taxon>
        <taxon>Saliceae</taxon>
        <taxon>Populus</taxon>
    </lineage>
</organism>
<feature type="binding site" evidence="8">
    <location>
        <begin position="443"/>
        <end position="449"/>
    </location>
    <ligand>
        <name>S-adenosyl-L-methionine</name>
        <dbReference type="ChEBI" id="CHEBI:59789"/>
    </ligand>
</feature>
<dbReference type="Proteomes" id="UP000886885">
    <property type="component" value="Chromosome 1D"/>
</dbReference>
<evidence type="ECO:0000256" key="7">
    <source>
        <dbReference type="ARBA" id="ARBA00022884"/>
    </source>
</evidence>
<feature type="active site" description="Nucleophile" evidence="8">
    <location>
        <position position="566"/>
    </location>
</feature>
<name>A0A8X8AN52_POPTO</name>
<keyword evidence="12" id="KW-1185">Reference proteome</keyword>
<dbReference type="InterPro" id="IPR049560">
    <property type="entry name" value="MeTrfase_RsmB-F_NOP2_cat"/>
</dbReference>
<keyword evidence="6 8" id="KW-0949">S-adenosyl-L-methionine</keyword>
<dbReference type="PANTHER" id="PTHR22807">
    <property type="entry name" value="NOP2 YEAST -RELATED NOL1/NOP2/FMU SUN DOMAIN-CONTAINING"/>
    <property type="match status" value="1"/>
</dbReference>
<keyword evidence="3" id="KW-0698">rRNA processing</keyword>
<dbReference type="GO" id="GO:0008173">
    <property type="term" value="F:RNA methyltransferase activity"/>
    <property type="evidence" value="ECO:0007669"/>
    <property type="project" value="InterPro"/>
</dbReference>
<sequence>MTTVVYFEAYRLKRKSQVLIAMAQVFSLHVFFSAEIHKVGPSKPLKRIHKPKTSLSTRRKGPQSPLRKIQKLNLQVSPHRAGILSRVNSKLNALYMSLRAHSFFSAVRLMRIGMGGAFADLLNDKGKGSGDNEMGYVERTLGFRTKDLDDRDLRLVTDIVGGTIRWRRYLDYLIGSLCHDEKVFRSMEPLLLQVVLDCVLLNDLVHESVSVGFKMCGLVDAKVAMRVEGILRIGFYEIVKLDMPSYAVVDEELIKSLLHFRGTSYVLVLIPVVWPENVRLAKVSLRPGAGNMVNGILRKLVLLKESNSLPLPKLEGDDRAQARALATLYSHPVWMVRRWTKYLGQEKAIKLMMWNNEDPSFSLRANSGKGVTRADLVMQFNMLKVPHELSLHLDHFVRVKTGLQTVIQAGLLKQGLCAVQDESAGLIVSVVNPQPGDSIIDCCAAPGGKTLYMASQMHGQGMLYAIDINKGRLRILKETAKLHQVDGVITTIPSDLRTFAESCQLKSDKVLLDAPCSGLGVLSKRADLRWNRRLEDLEELKKLQEELLDAASILVKPGGVLVYSTCSIDPEENEERVDAFLLRHPEFRIDPVDRYVPPDFVTKRGFYSSDPVKHSMDGAFAARLIRTL</sequence>
<feature type="binding site" evidence="8">
    <location>
        <position position="467"/>
    </location>
    <ligand>
        <name>S-adenosyl-L-methionine</name>
        <dbReference type="ChEBI" id="CHEBI:59789"/>
    </ligand>
</feature>
<accession>A0A8X8AN52</accession>
<feature type="domain" description="SAM-dependent MTase RsmB/NOP-type" evidence="10">
    <location>
        <begin position="351"/>
        <end position="627"/>
    </location>
</feature>
<evidence type="ECO:0000313" key="12">
    <source>
        <dbReference type="Proteomes" id="UP000886885"/>
    </source>
</evidence>
<dbReference type="InterPro" id="IPR023267">
    <property type="entry name" value="RCMT"/>
</dbReference>
<dbReference type="EMBL" id="JAAWWB010000002">
    <property type="protein sequence ID" value="KAG6790260.1"/>
    <property type="molecule type" value="Genomic_DNA"/>
</dbReference>
<keyword evidence="7 8" id="KW-0694">RNA-binding</keyword>
<evidence type="ECO:0000256" key="9">
    <source>
        <dbReference type="SAM" id="MobiDB-lite"/>
    </source>
</evidence>
<dbReference type="PANTHER" id="PTHR22807:SF61">
    <property type="entry name" value="NOL1_NOP2_SUN FAMILY PROTEIN _ ANTITERMINATION NUSB DOMAIN-CONTAINING PROTEIN"/>
    <property type="match status" value="1"/>
</dbReference>
<evidence type="ECO:0000313" key="11">
    <source>
        <dbReference type="EMBL" id="KAG6790260.1"/>
    </source>
</evidence>
<comment type="subcellular location">
    <subcellularLocation>
        <location evidence="1">Cytoplasm</location>
    </subcellularLocation>
</comment>
<comment type="similarity">
    <text evidence="8">Belongs to the class I-like SAM-binding methyltransferase superfamily. RsmB/NOP family.</text>
</comment>
<evidence type="ECO:0000256" key="4">
    <source>
        <dbReference type="ARBA" id="ARBA00022603"/>
    </source>
</evidence>
<dbReference type="GO" id="GO:0006364">
    <property type="term" value="P:rRNA processing"/>
    <property type="evidence" value="ECO:0007669"/>
    <property type="project" value="UniProtKB-KW"/>
</dbReference>
<dbReference type="FunFam" id="3.30.70.1170:FF:000003">
    <property type="entry name" value="16S rRNA (Cytosine(967)-C(5))-methyltransferase RsmB"/>
    <property type="match status" value="1"/>
</dbReference>
<comment type="caution">
    <text evidence="11">The sequence shown here is derived from an EMBL/GenBank/DDBJ whole genome shotgun (WGS) entry which is preliminary data.</text>
</comment>
<feature type="region of interest" description="Disordered" evidence="9">
    <location>
        <begin position="43"/>
        <end position="65"/>
    </location>
</feature>
<evidence type="ECO:0000256" key="6">
    <source>
        <dbReference type="ARBA" id="ARBA00022691"/>
    </source>
</evidence>